<comment type="caution">
    <text evidence="1">The sequence shown here is derived from an EMBL/GenBank/DDBJ whole genome shotgun (WGS) entry which is preliminary data.</text>
</comment>
<sequence>MEKQLRIALMLSLKDIALRKVSVLLWNAPDVLSSVSEFLIFKSFEEEVKKNWEESVEDKIKDKISKLVLPELLTQQMMQTVKPLSLQIRKWIDLQEHHLRYEARKIDLPNSAELCWTAAGVIDCRETAKALVRCDVLDVEERYTLACVNCLEDYIPLLWEKLPEERKGYFYKRGVSKKCYPPALYFCWPHILKGERHNLDYLWTNPCGNLTSFNQWAFEHSAKEFNKVAVEYFFQKLTPKEREASVMRTVEDVLKERSSLSFAYHAGYEIFCYLLSLISPEQQMEIVKKHPSGVLLKFLDCPWPDLFLENVGLFWTFLPPSCYGELSELMARRFEKSHHYFPKLFQEFFIHSPDDFKNDFVDLDSVFGNPAYRFLSIFFVCEDAESVEVIFRNVDAADRVKIVLYRRVLELFFESILKDKGHVVEVCLRELSKEDRKRLKEVFTEFLGRKVSGKCIDRKFKRFFEFFDEIDGSSDKEKKAQKRAHLCFSVQTVNLQILRCAVTMLDSLETQNVL</sequence>
<evidence type="ECO:0000313" key="1">
    <source>
        <dbReference type="EMBL" id="CAL1298805.1"/>
    </source>
</evidence>
<gene>
    <name evidence="1" type="ORF">LARSCL_LOCUS21006</name>
</gene>
<protein>
    <submittedName>
        <fullName evidence="1">Uncharacterized protein</fullName>
    </submittedName>
</protein>
<dbReference type="Proteomes" id="UP001497382">
    <property type="component" value="Unassembled WGS sequence"/>
</dbReference>
<keyword evidence="2" id="KW-1185">Reference proteome</keyword>
<organism evidence="1 2">
    <name type="scientific">Larinioides sclopetarius</name>
    <dbReference type="NCBI Taxonomy" id="280406"/>
    <lineage>
        <taxon>Eukaryota</taxon>
        <taxon>Metazoa</taxon>
        <taxon>Ecdysozoa</taxon>
        <taxon>Arthropoda</taxon>
        <taxon>Chelicerata</taxon>
        <taxon>Arachnida</taxon>
        <taxon>Araneae</taxon>
        <taxon>Araneomorphae</taxon>
        <taxon>Entelegynae</taxon>
        <taxon>Araneoidea</taxon>
        <taxon>Araneidae</taxon>
        <taxon>Larinioides</taxon>
    </lineage>
</organism>
<accession>A0AAV2BS86</accession>
<reference evidence="1 2" key="1">
    <citation type="submission" date="2024-04" db="EMBL/GenBank/DDBJ databases">
        <authorList>
            <person name="Rising A."/>
            <person name="Reimegard J."/>
            <person name="Sonavane S."/>
            <person name="Akerstrom W."/>
            <person name="Nylinder S."/>
            <person name="Hedman E."/>
            <person name="Kallberg Y."/>
        </authorList>
    </citation>
    <scope>NUCLEOTIDE SEQUENCE [LARGE SCALE GENOMIC DNA]</scope>
</reference>
<dbReference type="AlphaFoldDB" id="A0AAV2BS86"/>
<dbReference type="EMBL" id="CAXIEN010000476">
    <property type="protein sequence ID" value="CAL1298805.1"/>
    <property type="molecule type" value="Genomic_DNA"/>
</dbReference>
<evidence type="ECO:0000313" key="2">
    <source>
        <dbReference type="Proteomes" id="UP001497382"/>
    </source>
</evidence>
<proteinExistence type="predicted"/>
<name>A0AAV2BS86_9ARAC</name>